<evidence type="ECO:0000259" key="2">
    <source>
        <dbReference type="Pfam" id="PF07728"/>
    </source>
</evidence>
<name>A0A8S3XWC2_PARAO</name>
<organism evidence="3 4">
    <name type="scientific">Parnassius apollo</name>
    <name type="common">Apollo butterfly</name>
    <name type="synonym">Papilio apollo</name>
    <dbReference type="NCBI Taxonomy" id="110799"/>
    <lineage>
        <taxon>Eukaryota</taxon>
        <taxon>Metazoa</taxon>
        <taxon>Ecdysozoa</taxon>
        <taxon>Arthropoda</taxon>
        <taxon>Hexapoda</taxon>
        <taxon>Insecta</taxon>
        <taxon>Pterygota</taxon>
        <taxon>Neoptera</taxon>
        <taxon>Endopterygota</taxon>
        <taxon>Lepidoptera</taxon>
        <taxon>Glossata</taxon>
        <taxon>Ditrysia</taxon>
        <taxon>Papilionoidea</taxon>
        <taxon>Papilionidae</taxon>
        <taxon>Parnassiinae</taxon>
        <taxon>Parnassini</taxon>
        <taxon>Parnassius</taxon>
        <taxon>Parnassius</taxon>
    </lineage>
</organism>
<dbReference type="GO" id="GO:0016887">
    <property type="term" value="F:ATP hydrolysis activity"/>
    <property type="evidence" value="ECO:0007669"/>
    <property type="project" value="InterPro"/>
</dbReference>
<keyword evidence="4" id="KW-1185">Reference proteome</keyword>
<keyword evidence="1" id="KW-0732">Signal</keyword>
<dbReference type="GO" id="GO:0005737">
    <property type="term" value="C:cytoplasm"/>
    <property type="evidence" value="ECO:0007669"/>
    <property type="project" value="TreeGrafter"/>
</dbReference>
<evidence type="ECO:0000313" key="3">
    <source>
        <dbReference type="EMBL" id="CAG5045418.1"/>
    </source>
</evidence>
<dbReference type="OrthoDB" id="5186at2759"/>
<proteinExistence type="predicted"/>
<feature type="chain" id="PRO_5035753445" evidence="1">
    <location>
        <begin position="19"/>
        <end position="395"/>
    </location>
</feature>
<dbReference type="EMBL" id="CAJQZP010001427">
    <property type="protein sequence ID" value="CAG5045418.1"/>
    <property type="molecule type" value="Genomic_DNA"/>
</dbReference>
<dbReference type="InterPro" id="IPR039891">
    <property type="entry name" value="VWA8"/>
</dbReference>
<dbReference type="InterPro" id="IPR011704">
    <property type="entry name" value="ATPase_dyneun-rel_AAA"/>
</dbReference>
<evidence type="ECO:0000256" key="1">
    <source>
        <dbReference type="SAM" id="SignalP"/>
    </source>
</evidence>
<dbReference type="PANTHER" id="PTHR21610">
    <property type="entry name" value="VON WILLEBRAND FACTOR A DOMAIN-CONTAINING PROTEIN 8"/>
    <property type="match status" value="1"/>
</dbReference>
<reference evidence="3" key="1">
    <citation type="submission" date="2021-04" db="EMBL/GenBank/DDBJ databases">
        <authorList>
            <person name="Tunstrom K."/>
        </authorList>
    </citation>
    <scope>NUCLEOTIDE SEQUENCE</scope>
</reference>
<dbReference type="PANTHER" id="PTHR21610:SF9">
    <property type="entry name" value="VON WILLEBRAND FACTOR A DOMAIN-CONTAINING PROTEIN 8"/>
    <property type="match status" value="1"/>
</dbReference>
<feature type="domain" description="ATPase dynein-related AAA" evidence="2">
    <location>
        <begin position="115"/>
        <end position="241"/>
    </location>
</feature>
<accession>A0A8S3XWC2</accession>
<dbReference type="Pfam" id="PF07728">
    <property type="entry name" value="AAA_5"/>
    <property type="match status" value="1"/>
</dbReference>
<dbReference type="GO" id="GO:0005524">
    <property type="term" value="F:ATP binding"/>
    <property type="evidence" value="ECO:0007669"/>
    <property type="project" value="InterPro"/>
</dbReference>
<sequence length="395" mass="42157">MILPSVILLNSVVTLTFAEPPSSDSGQQLLPSQNAEMLLPPSLYSMIEKSDQTLNSPLVASYDTNEISTINDKTNVNMTSNEVLNEVADIIFNGIPQHEKVLELLLQDIQRGNHLLLVENRGSENNKSSDGVLQLLNRPTEHIQLHRDTTIQSLTLQPTVKDGIVFYDDSPLIKAVKYGHVLVVDEVDKAPTNVTCSLNILTETGEMELSDGRRIAPKEMYSTEDKSAYFIPAHKDFRIILKTSRTGFPFFKKTFSDNLGLGYSSVRSVSASLPQGNRSSRYRRATSEGIGTIVKAVGTSSKVTTAVMGGSGTGPHTATAVASGRAVAIATSITYGSGSSTSTAIASGTSTASASSYSYDRGVATTTAISAGSSSAIAEAIARGDERKTDTKIKA</sequence>
<feature type="signal peptide" evidence="1">
    <location>
        <begin position="1"/>
        <end position="18"/>
    </location>
</feature>
<dbReference type="AlphaFoldDB" id="A0A8S3XWC2"/>
<gene>
    <name evidence="3" type="ORF">PAPOLLO_LOCUS23273</name>
</gene>
<dbReference type="Proteomes" id="UP000691718">
    <property type="component" value="Unassembled WGS sequence"/>
</dbReference>
<evidence type="ECO:0000313" key="4">
    <source>
        <dbReference type="Proteomes" id="UP000691718"/>
    </source>
</evidence>
<comment type="caution">
    <text evidence="3">The sequence shown here is derived from an EMBL/GenBank/DDBJ whole genome shotgun (WGS) entry which is preliminary data.</text>
</comment>
<protein>
    <submittedName>
        <fullName evidence="3">(apollo) hypothetical protein</fullName>
    </submittedName>
</protein>